<dbReference type="Pfam" id="PF08268">
    <property type="entry name" value="FBA_3"/>
    <property type="match status" value="1"/>
</dbReference>
<proteinExistence type="predicted"/>
<feature type="domain" description="F-box associated beta-propeller type 3" evidence="1">
    <location>
        <begin position="45"/>
        <end position="113"/>
    </location>
</feature>
<gene>
    <name evidence="2" type="ORF">DY000_02055861</name>
</gene>
<protein>
    <recommendedName>
        <fullName evidence="1">F-box associated beta-propeller type 3 domain-containing protein</fullName>
    </recommendedName>
</protein>
<dbReference type="Proteomes" id="UP000266723">
    <property type="component" value="Unassembled WGS sequence"/>
</dbReference>
<evidence type="ECO:0000313" key="2">
    <source>
        <dbReference type="EMBL" id="KAF3497534.1"/>
    </source>
</evidence>
<evidence type="ECO:0000313" key="3">
    <source>
        <dbReference type="Proteomes" id="UP000266723"/>
    </source>
</evidence>
<keyword evidence="3" id="KW-1185">Reference proteome</keyword>
<accession>A0ABQ7AID0</accession>
<organism evidence="2 3">
    <name type="scientific">Brassica cretica</name>
    <name type="common">Mustard</name>
    <dbReference type="NCBI Taxonomy" id="69181"/>
    <lineage>
        <taxon>Eukaryota</taxon>
        <taxon>Viridiplantae</taxon>
        <taxon>Streptophyta</taxon>
        <taxon>Embryophyta</taxon>
        <taxon>Tracheophyta</taxon>
        <taxon>Spermatophyta</taxon>
        <taxon>Magnoliopsida</taxon>
        <taxon>eudicotyledons</taxon>
        <taxon>Gunneridae</taxon>
        <taxon>Pentapetalae</taxon>
        <taxon>rosids</taxon>
        <taxon>malvids</taxon>
        <taxon>Brassicales</taxon>
        <taxon>Brassicaceae</taxon>
        <taxon>Brassiceae</taxon>
        <taxon>Brassica</taxon>
    </lineage>
</organism>
<sequence length="170" mass="20045">MTQEMVVRSDHHVLVLGPGASWKRNTQSFPPHRPYSQAGIVWDKRATNLMNYRRKLAVFDYSCLERLDRMDLWVFEDDRQCWTKKTFSLPISNLYIIFVGDLFLQGTSHEGKIRCFIQHGLPVTLNMICDLETCKFVQGFLSNKLPRPQVQSLLPNYYWDDFESIMYLET</sequence>
<dbReference type="InterPro" id="IPR013187">
    <property type="entry name" value="F-box-assoc_dom_typ3"/>
</dbReference>
<reference evidence="2 3" key="1">
    <citation type="journal article" date="2020" name="BMC Genomics">
        <title>Intraspecific diversification of the crop wild relative Brassica cretica Lam. using demographic model selection.</title>
        <authorList>
            <person name="Kioukis A."/>
            <person name="Michalopoulou V.A."/>
            <person name="Briers L."/>
            <person name="Pirintsos S."/>
            <person name="Studholme D.J."/>
            <person name="Pavlidis P."/>
            <person name="Sarris P.F."/>
        </authorList>
    </citation>
    <scope>NUCLEOTIDE SEQUENCE [LARGE SCALE GENOMIC DNA]</scope>
    <source>
        <strain evidence="3">cv. PFS-1207/04</strain>
    </source>
</reference>
<comment type="caution">
    <text evidence="2">The sequence shown here is derived from an EMBL/GenBank/DDBJ whole genome shotgun (WGS) entry which is preliminary data.</text>
</comment>
<dbReference type="EMBL" id="QGKV02002055">
    <property type="protein sequence ID" value="KAF3497534.1"/>
    <property type="molecule type" value="Genomic_DNA"/>
</dbReference>
<name>A0ABQ7AID0_BRACR</name>
<evidence type="ECO:0000259" key="1">
    <source>
        <dbReference type="Pfam" id="PF08268"/>
    </source>
</evidence>